<accession>A0AAX1QJL3</accession>
<comment type="caution">
    <text evidence="1">The sequence shown here is derived from an EMBL/GenBank/DDBJ whole genome shotgun (WGS) entry which is preliminary data.</text>
</comment>
<gene>
    <name evidence="1" type="ORF">C4N27_06230</name>
</gene>
<name>A0AAX1QJL3_9FIRM</name>
<dbReference type="EMBL" id="PRLA01000003">
    <property type="protein sequence ID" value="RAW50988.1"/>
    <property type="molecule type" value="Genomic_DNA"/>
</dbReference>
<protein>
    <submittedName>
        <fullName evidence="1">Uncharacterized protein</fullName>
    </submittedName>
</protein>
<dbReference type="Proteomes" id="UP000250997">
    <property type="component" value="Unassembled WGS sequence"/>
</dbReference>
<organism evidence="1 2">
    <name type="scientific">Faecalibacterium prausnitzii</name>
    <dbReference type="NCBI Taxonomy" id="853"/>
    <lineage>
        <taxon>Bacteria</taxon>
        <taxon>Bacillati</taxon>
        <taxon>Bacillota</taxon>
        <taxon>Clostridia</taxon>
        <taxon>Eubacteriales</taxon>
        <taxon>Oscillospiraceae</taxon>
        <taxon>Faecalibacterium</taxon>
    </lineage>
</organism>
<proteinExistence type="predicted"/>
<evidence type="ECO:0000313" key="1">
    <source>
        <dbReference type="EMBL" id="RAW50988.1"/>
    </source>
</evidence>
<dbReference type="AlphaFoldDB" id="A0AAX1QJL3"/>
<sequence>MYKRVQLITWLNLQGGPWLGLPIRFDAIMRVIRQCASFLCIFSPRGVWLYYTFSFAACQVE</sequence>
<reference evidence="1 2" key="1">
    <citation type="submission" date="2018-02" db="EMBL/GenBank/DDBJ databases">
        <title>Complete genome sequencing of Faecalibacterium prausnitzii strains isolated from the human gut.</title>
        <authorList>
            <person name="Fitzgerald B.C."/>
            <person name="Shkoporov A.N."/>
            <person name="Ross P.R."/>
            <person name="Hill C."/>
        </authorList>
    </citation>
    <scope>NUCLEOTIDE SEQUENCE [LARGE SCALE GENOMIC DNA]</scope>
    <source>
        <strain evidence="1 2">APC942/18-1</strain>
    </source>
</reference>
<evidence type="ECO:0000313" key="2">
    <source>
        <dbReference type="Proteomes" id="UP000250997"/>
    </source>
</evidence>